<evidence type="ECO:0000313" key="3">
    <source>
        <dbReference type="Proteomes" id="UP000235145"/>
    </source>
</evidence>
<reference evidence="2 3" key="1">
    <citation type="journal article" date="2017" name="Nat. Commun.">
        <title>Genome assembly with in vitro proximity ligation data and whole-genome triplication in lettuce.</title>
        <authorList>
            <person name="Reyes-Chin-Wo S."/>
            <person name="Wang Z."/>
            <person name="Yang X."/>
            <person name="Kozik A."/>
            <person name="Arikit S."/>
            <person name="Song C."/>
            <person name="Xia L."/>
            <person name="Froenicke L."/>
            <person name="Lavelle D.O."/>
            <person name="Truco M.J."/>
            <person name="Xia R."/>
            <person name="Zhu S."/>
            <person name="Xu C."/>
            <person name="Xu H."/>
            <person name="Xu X."/>
            <person name="Cox K."/>
            <person name="Korf I."/>
            <person name="Meyers B.C."/>
            <person name="Michelmore R.W."/>
        </authorList>
    </citation>
    <scope>NUCLEOTIDE SEQUENCE [LARGE SCALE GENOMIC DNA]</scope>
    <source>
        <strain evidence="3">cv. Salinas</strain>
        <tissue evidence="2">Seedlings</tissue>
    </source>
</reference>
<evidence type="ECO:0000256" key="1">
    <source>
        <dbReference type="SAM" id="Phobius"/>
    </source>
</evidence>
<organism evidence="2 3">
    <name type="scientific">Lactuca sativa</name>
    <name type="common">Garden lettuce</name>
    <dbReference type="NCBI Taxonomy" id="4236"/>
    <lineage>
        <taxon>Eukaryota</taxon>
        <taxon>Viridiplantae</taxon>
        <taxon>Streptophyta</taxon>
        <taxon>Embryophyta</taxon>
        <taxon>Tracheophyta</taxon>
        <taxon>Spermatophyta</taxon>
        <taxon>Magnoliopsida</taxon>
        <taxon>eudicotyledons</taxon>
        <taxon>Gunneridae</taxon>
        <taxon>Pentapetalae</taxon>
        <taxon>asterids</taxon>
        <taxon>campanulids</taxon>
        <taxon>Asterales</taxon>
        <taxon>Asteraceae</taxon>
        <taxon>Cichorioideae</taxon>
        <taxon>Cichorieae</taxon>
        <taxon>Lactucinae</taxon>
        <taxon>Lactuca</taxon>
    </lineage>
</organism>
<evidence type="ECO:0000313" key="2">
    <source>
        <dbReference type="EMBL" id="KAJ0205386.1"/>
    </source>
</evidence>
<keyword evidence="1" id="KW-0472">Membrane</keyword>
<accession>A0A9R1XAF0</accession>
<keyword evidence="1" id="KW-0812">Transmembrane</keyword>
<keyword evidence="1" id="KW-1133">Transmembrane helix</keyword>
<sequence length="90" mass="10626">MYLHESRVSGQIREFYKVVYWCFKGKKDIISQVKGELHMDLGVVVKLMSNLLIKIIKFRKEGWSCDMSKWSMVLILFGSVGFIFKIFKIE</sequence>
<feature type="transmembrane region" description="Helical" evidence="1">
    <location>
        <begin position="70"/>
        <end position="87"/>
    </location>
</feature>
<dbReference type="Proteomes" id="UP000235145">
    <property type="component" value="Unassembled WGS sequence"/>
</dbReference>
<protein>
    <submittedName>
        <fullName evidence="2">Uncharacterized protein</fullName>
    </submittedName>
</protein>
<comment type="caution">
    <text evidence="2">The sequence shown here is derived from an EMBL/GenBank/DDBJ whole genome shotgun (WGS) entry which is preliminary data.</text>
</comment>
<dbReference type="EMBL" id="NBSK02000005">
    <property type="protein sequence ID" value="KAJ0205386.1"/>
    <property type="molecule type" value="Genomic_DNA"/>
</dbReference>
<dbReference type="AlphaFoldDB" id="A0A9R1XAF0"/>
<keyword evidence="3" id="KW-1185">Reference proteome</keyword>
<gene>
    <name evidence="2" type="ORF">LSAT_V11C500246890</name>
</gene>
<proteinExistence type="predicted"/>
<name>A0A9R1XAF0_LACSA</name>